<sequence length="104" mass="11450">MKITELINVDVAVGRTGKITVTGILKPIRLCGTIVQRVALHNQDFINEKQVGIGGTYLIYKSGEIIPALKEVVKPPKMVYIIPNECLYVVSQQLEKKACLLLSA</sequence>
<dbReference type="Pfam" id="PF03120">
    <property type="entry name" value="OB_DNA_ligase"/>
    <property type="match status" value="1"/>
</dbReference>
<dbReference type="SUPFAM" id="SSF50249">
    <property type="entry name" value="Nucleic acid-binding proteins"/>
    <property type="match status" value="1"/>
</dbReference>
<keyword evidence="1" id="KW-0227">DNA damage</keyword>
<name>A0A1I4JVZ8_9FIRM</name>
<dbReference type="PROSITE" id="PS01056">
    <property type="entry name" value="DNA_LIGASE_N2"/>
    <property type="match status" value="1"/>
</dbReference>
<dbReference type="GO" id="GO:0006260">
    <property type="term" value="P:DNA replication"/>
    <property type="evidence" value="ECO:0007669"/>
    <property type="project" value="InterPro"/>
</dbReference>
<dbReference type="AlphaFoldDB" id="A0A1I4JVZ8"/>
<protein>
    <submittedName>
        <fullName evidence="4">NAD-dependent DNA ligase OB-fold domain-containing protein</fullName>
    </submittedName>
</protein>
<dbReference type="InterPro" id="IPR012340">
    <property type="entry name" value="NA-bd_OB-fold"/>
</dbReference>
<proteinExistence type="predicted"/>
<dbReference type="Proteomes" id="UP000199520">
    <property type="component" value="Unassembled WGS sequence"/>
</dbReference>
<organism evidence="4 5">
    <name type="scientific">Pelosinus propionicus DSM 13327</name>
    <dbReference type="NCBI Taxonomy" id="1123291"/>
    <lineage>
        <taxon>Bacteria</taxon>
        <taxon>Bacillati</taxon>
        <taxon>Bacillota</taxon>
        <taxon>Negativicutes</taxon>
        <taxon>Selenomonadales</taxon>
        <taxon>Sporomusaceae</taxon>
        <taxon>Pelosinus</taxon>
    </lineage>
</organism>
<keyword evidence="4" id="KW-0436">Ligase</keyword>
<accession>A0A1I4JVZ8</accession>
<reference evidence="5" key="1">
    <citation type="submission" date="2016-10" db="EMBL/GenBank/DDBJ databases">
        <authorList>
            <person name="Varghese N."/>
            <person name="Submissions S."/>
        </authorList>
    </citation>
    <scope>NUCLEOTIDE SEQUENCE [LARGE SCALE GENOMIC DNA]</scope>
    <source>
        <strain evidence="5">DSM 13327</strain>
    </source>
</reference>
<dbReference type="STRING" id="1123291.SAMN04490355_101436"/>
<dbReference type="InterPro" id="IPR033136">
    <property type="entry name" value="DNA_ligase_CS"/>
</dbReference>
<keyword evidence="5" id="KW-1185">Reference proteome</keyword>
<dbReference type="Gene3D" id="2.40.50.140">
    <property type="entry name" value="Nucleic acid-binding proteins"/>
    <property type="match status" value="1"/>
</dbReference>
<feature type="domain" description="NAD-dependent DNA ligase OB-fold" evidence="3">
    <location>
        <begin position="4"/>
        <end position="74"/>
    </location>
</feature>
<dbReference type="OrthoDB" id="9759736at2"/>
<gene>
    <name evidence="4" type="ORF">SAMN04490355_101436</name>
</gene>
<evidence type="ECO:0000256" key="1">
    <source>
        <dbReference type="ARBA" id="ARBA00022763"/>
    </source>
</evidence>
<dbReference type="InterPro" id="IPR004150">
    <property type="entry name" value="NAD_DNA_ligase_OB"/>
</dbReference>
<evidence type="ECO:0000313" key="5">
    <source>
        <dbReference type="Proteomes" id="UP000199520"/>
    </source>
</evidence>
<evidence type="ECO:0000256" key="2">
    <source>
        <dbReference type="ARBA" id="ARBA00023204"/>
    </source>
</evidence>
<evidence type="ECO:0000313" key="4">
    <source>
        <dbReference type="EMBL" id="SFL70276.1"/>
    </source>
</evidence>
<dbReference type="GO" id="GO:0006281">
    <property type="term" value="P:DNA repair"/>
    <property type="evidence" value="ECO:0007669"/>
    <property type="project" value="UniProtKB-KW"/>
</dbReference>
<dbReference type="GO" id="GO:0003911">
    <property type="term" value="F:DNA ligase (NAD+) activity"/>
    <property type="evidence" value="ECO:0007669"/>
    <property type="project" value="InterPro"/>
</dbReference>
<dbReference type="EMBL" id="FOTS01000014">
    <property type="protein sequence ID" value="SFL70276.1"/>
    <property type="molecule type" value="Genomic_DNA"/>
</dbReference>
<evidence type="ECO:0000259" key="3">
    <source>
        <dbReference type="Pfam" id="PF03120"/>
    </source>
</evidence>
<keyword evidence="2" id="KW-0234">DNA repair</keyword>